<feature type="domain" description="L,D-TPase catalytic" evidence="2">
    <location>
        <begin position="9"/>
        <end position="176"/>
    </location>
</feature>
<evidence type="ECO:0000313" key="4">
    <source>
        <dbReference type="Proteomes" id="UP001205890"/>
    </source>
</evidence>
<accession>A0ABT1LDB8</accession>
<protein>
    <submittedName>
        <fullName evidence="3">L,D-transpeptidase family protein</fullName>
    </submittedName>
</protein>
<dbReference type="CDD" id="cd16913">
    <property type="entry name" value="YkuD_like"/>
    <property type="match status" value="1"/>
</dbReference>
<dbReference type="EMBL" id="JANCLU010000007">
    <property type="protein sequence ID" value="MCP8938720.1"/>
    <property type="molecule type" value="Genomic_DNA"/>
</dbReference>
<comment type="caution">
    <text evidence="3">The sequence shown here is derived from an EMBL/GenBank/DDBJ whole genome shotgun (WGS) entry which is preliminary data.</text>
</comment>
<evidence type="ECO:0000313" key="3">
    <source>
        <dbReference type="EMBL" id="MCP8938720.1"/>
    </source>
</evidence>
<sequence length="176" mass="19276">MTHRTLDRVLVRSRVGDPSKGLLVAGGLAIPCALGRGGVARRKREGDGATPAATLRPVALMARRDRLHPPATGLPASAILPTQGWCDDPRHPLYNRKVRLPFRASHETMWREDGLYDLVVELDWNRGPAVKGRGSAIFMHVARPGFAPTEGCIALAPAALRRLLPMLTPRTRFVVR</sequence>
<keyword evidence="1" id="KW-0133">Cell shape</keyword>
<keyword evidence="1" id="KW-0961">Cell wall biogenesis/degradation</keyword>
<evidence type="ECO:0000256" key="1">
    <source>
        <dbReference type="PROSITE-ProRule" id="PRU01373"/>
    </source>
</evidence>
<proteinExistence type="predicted"/>
<keyword evidence="4" id="KW-1185">Reference proteome</keyword>
<feature type="active site" description="Nucleophile" evidence="1">
    <location>
        <position position="152"/>
    </location>
</feature>
<dbReference type="PANTHER" id="PTHR38589">
    <property type="entry name" value="BLR0621 PROTEIN"/>
    <property type="match status" value="1"/>
</dbReference>
<dbReference type="PANTHER" id="PTHR38589:SF1">
    <property type="entry name" value="BLR0621 PROTEIN"/>
    <property type="match status" value="1"/>
</dbReference>
<dbReference type="Proteomes" id="UP001205890">
    <property type="component" value="Unassembled WGS sequence"/>
</dbReference>
<keyword evidence="1" id="KW-0573">Peptidoglycan synthesis</keyword>
<dbReference type="PROSITE" id="PS52029">
    <property type="entry name" value="LD_TPASE"/>
    <property type="match status" value="1"/>
</dbReference>
<dbReference type="Pfam" id="PF03734">
    <property type="entry name" value="YkuD"/>
    <property type="match status" value="1"/>
</dbReference>
<feature type="active site" description="Proton donor/acceptor" evidence="1">
    <location>
        <position position="140"/>
    </location>
</feature>
<comment type="pathway">
    <text evidence="1">Cell wall biogenesis; peptidoglycan biosynthesis.</text>
</comment>
<dbReference type="InterPro" id="IPR005490">
    <property type="entry name" value="LD_TPept_cat_dom"/>
</dbReference>
<gene>
    <name evidence="3" type="ORF">NK718_09355</name>
</gene>
<reference evidence="3 4" key="1">
    <citation type="submission" date="2022-07" db="EMBL/GenBank/DDBJ databases">
        <authorList>
            <person name="Li W.-J."/>
            <person name="Deng Q.-Q."/>
        </authorList>
    </citation>
    <scope>NUCLEOTIDE SEQUENCE [LARGE SCALE GENOMIC DNA]</scope>
    <source>
        <strain evidence="3 4">SYSU M60028</strain>
    </source>
</reference>
<organism evidence="3 4">
    <name type="scientific">Alsobacter ponti</name>
    <dbReference type="NCBI Taxonomy" id="2962936"/>
    <lineage>
        <taxon>Bacteria</taxon>
        <taxon>Pseudomonadati</taxon>
        <taxon>Pseudomonadota</taxon>
        <taxon>Alphaproteobacteria</taxon>
        <taxon>Hyphomicrobiales</taxon>
        <taxon>Alsobacteraceae</taxon>
        <taxon>Alsobacter</taxon>
    </lineage>
</organism>
<evidence type="ECO:0000259" key="2">
    <source>
        <dbReference type="PROSITE" id="PS52029"/>
    </source>
</evidence>
<name>A0ABT1LDB8_9HYPH</name>